<evidence type="ECO:0000313" key="2">
    <source>
        <dbReference type="Proteomes" id="UP000813385"/>
    </source>
</evidence>
<comment type="caution">
    <text evidence="1">The sequence shown here is derived from an EMBL/GenBank/DDBJ whole genome shotgun (WGS) entry which is preliminary data.</text>
</comment>
<name>A0A8K0TMB7_9PEZI</name>
<protein>
    <submittedName>
        <fullName evidence="1">Uncharacterized protein</fullName>
    </submittedName>
</protein>
<keyword evidence="2" id="KW-1185">Reference proteome</keyword>
<dbReference type="Proteomes" id="UP000813385">
    <property type="component" value="Unassembled WGS sequence"/>
</dbReference>
<gene>
    <name evidence="1" type="ORF">B0T11DRAFT_344699</name>
</gene>
<dbReference type="OrthoDB" id="5275938at2759"/>
<evidence type="ECO:0000313" key="1">
    <source>
        <dbReference type="EMBL" id="KAH7374858.1"/>
    </source>
</evidence>
<accession>A0A8K0TMB7</accession>
<dbReference type="EMBL" id="JAGPXD010000001">
    <property type="protein sequence ID" value="KAH7374858.1"/>
    <property type="molecule type" value="Genomic_DNA"/>
</dbReference>
<reference evidence="1" key="1">
    <citation type="journal article" date="2021" name="Nat. Commun.">
        <title>Genetic determinants of endophytism in the Arabidopsis root mycobiome.</title>
        <authorList>
            <person name="Mesny F."/>
            <person name="Miyauchi S."/>
            <person name="Thiergart T."/>
            <person name="Pickel B."/>
            <person name="Atanasova L."/>
            <person name="Karlsson M."/>
            <person name="Huettel B."/>
            <person name="Barry K.W."/>
            <person name="Haridas S."/>
            <person name="Chen C."/>
            <person name="Bauer D."/>
            <person name="Andreopoulos W."/>
            <person name="Pangilinan J."/>
            <person name="LaButti K."/>
            <person name="Riley R."/>
            <person name="Lipzen A."/>
            <person name="Clum A."/>
            <person name="Drula E."/>
            <person name="Henrissat B."/>
            <person name="Kohler A."/>
            <person name="Grigoriev I.V."/>
            <person name="Martin F.M."/>
            <person name="Hacquard S."/>
        </authorList>
    </citation>
    <scope>NUCLEOTIDE SEQUENCE</scope>
    <source>
        <strain evidence="1">MPI-CAGE-AT-0016</strain>
    </source>
</reference>
<proteinExistence type="predicted"/>
<organism evidence="1 2">
    <name type="scientific">Plectosphaerella cucumerina</name>
    <dbReference type="NCBI Taxonomy" id="40658"/>
    <lineage>
        <taxon>Eukaryota</taxon>
        <taxon>Fungi</taxon>
        <taxon>Dikarya</taxon>
        <taxon>Ascomycota</taxon>
        <taxon>Pezizomycotina</taxon>
        <taxon>Sordariomycetes</taxon>
        <taxon>Hypocreomycetidae</taxon>
        <taxon>Glomerellales</taxon>
        <taxon>Plectosphaerellaceae</taxon>
        <taxon>Plectosphaerella</taxon>
    </lineage>
</organism>
<dbReference type="AlphaFoldDB" id="A0A8K0TMB7"/>
<sequence>MPATRCHGEEVNNYEKMAKHPDLVIIAGSGRPSNKAGFLVSAKTLCQASHILRALVHRCRARRSPARRTILRLPNDEPRSFRIILGILHNRSEAVPLEPSITDLYYILLSVAKYNLSKIIRPWAPYWLTCARNADPSENAVLLFIAWQLGDANLVLSQINHWIKHAIDTKDGLATRHGQPFSRRPVVAEMDACRRIVRVRRYLVERALNLWHTTINGLKHDYDTEADNYPFPVVADLKVDQPCTAFVLGCLVQHEWKTIGDTLPTDHRDYSGQVYLLAKLITGAQDGGSHFCTRPMDVHHHCRYFRLVARMKREYARVVGEAMGGLSREWEMELAHKAKLTGSMMR</sequence>